<dbReference type="Proteomes" id="UP000092730">
    <property type="component" value="Chromosome 3"/>
</dbReference>
<dbReference type="EMBL" id="CP144543">
    <property type="protein sequence ID" value="WVW82955.1"/>
    <property type="molecule type" value="Genomic_DNA"/>
</dbReference>
<dbReference type="AlphaFoldDB" id="A0AAJ8K8L8"/>
<reference evidence="3" key="2">
    <citation type="submission" date="2024-02" db="EMBL/GenBank/DDBJ databases">
        <title>Comparative genomics of Cryptococcus and Kwoniella reveals pathogenesis evolution and contrasting modes of karyotype evolution via chromosome fusion or intercentromeric recombination.</title>
        <authorList>
            <person name="Coelho M.A."/>
            <person name="David-Palma M."/>
            <person name="Shea T."/>
            <person name="Bowers K."/>
            <person name="McGinley-Smith S."/>
            <person name="Mohammad A.W."/>
            <person name="Gnirke A."/>
            <person name="Yurkov A.M."/>
            <person name="Nowrousian M."/>
            <person name="Sun S."/>
            <person name="Cuomo C.A."/>
            <person name="Heitman J."/>
        </authorList>
    </citation>
    <scope>NUCLEOTIDE SEQUENCE</scope>
    <source>
        <strain evidence="3">CBS 10118</strain>
    </source>
</reference>
<evidence type="ECO:0008006" key="5">
    <source>
        <dbReference type="Google" id="ProtNLM"/>
    </source>
</evidence>
<dbReference type="RefSeq" id="XP_065726040.1">
    <property type="nucleotide sequence ID" value="XM_065869968.1"/>
</dbReference>
<dbReference type="Pfam" id="PF00201">
    <property type="entry name" value="UDPGT"/>
    <property type="match status" value="1"/>
</dbReference>
<protein>
    <recommendedName>
        <fullName evidence="5">UDP-glycosyltransferases domain-containing protein</fullName>
    </recommendedName>
</protein>
<evidence type="ECO:0000256" key="1">
    <source>
        <dbReference type="ARBA" id="ARBA00009995"/>
    </source>
</evidence>
<evidence type="ECO:0000313" key="4">
    <source>
        <dbReference type="Proteomes" id="UP000092730"/>
    </source>
</evidence>
<dbReference type="InterPro" id="IPR002213">
    <property type="entry name" value="UDP_glucos_trans"/>
</dbReference>
<reference evidence="3" key="1">
    <citation type="submission" date="2013-07" db="EMBL/GenBank/DDBJ databases">
        <authorList>
            <consortium name="The Broad Institute Genome Sequencing Platform"/>
            <person name="Cuomo C."/>
            <person name="Litvintseva A."/>
            <person name="Chen Y."/>
            <person name="Heitman J."/>
            <person name="Sun S."/>
            <person name="Springer D."/>
            <person name="Dromer F."/>
            <person name="Young S.K."/>
            <person name="Zeng Q."/>
            <person name="Gargeya S."/>
            <person name="Fitzgerald M."/>
            <person name="Abouelleil A."/>
            <person name="Alvarado L."/>
            <person name="Berlin A.M."/>
            <person name="Chapman S.B."/>
            <person name="Dewar J."/>
            <person name="Goldberg J."/>
            <person name="Griggs A."/>
            <person name="Gujja S."/>
            <person name="Hansen M."/>
            <person name="Howarth C."/>
            <person name="Imamovic A."/>
            <person name="Larimer J."/>
            <person name="McCowan C."/>
            <person name="Murphy C."/>
            <person name="Pearson M."/>
            <person name="Priest M."/>
            <person name="Roberts A."/>
            <person name="Saif S."/>
            <person name="Shea T."/>
            <person name="Sykes S."/>
            <person name="Wortman J."/>
            <person name="Nusbaum C."/>
            <person name="Birren B."/>
        </authorList>
    </citation>
    <scope>NUCLEOTIDE SEQUENCE</scope>
    <source>
        <strain evidence="3">CBS 10118</strain>
    </source>
</reference>
<gene>
    <name evidence="3" type="ORF">I302_104970</name>
</gene>
<dbReference type="KEGG" id="kbi:30213358"/>
<keyword evidence="2" id="KW-0808">Transferase</keyword>
<dbReference type="Gene3D" id="3.40.50.2000">
    <property type="entry name" value="Glycogen Phosphorylase B"/>
    <property type="match status" value="1"/>
</dbReference>
<name>A0AAJ8K8L8_9TREE</name>
<proteinExistence type="inferred from homology"/>
<dbReference type="GeneID" id="30213358"/>
<evidence type="ECO:0000313" key="3">
    <source>
        <dbReference type="EMBL" id="WVW82955.1"/>
    </source>
</evidence>
<dbReference type="GO" id="GO:0035251">
    <property type="term" value="F:UDP-glucosyltransferase activity"/>
    <property type="evidence" value="ECO:0007669"/>
    <property type="project" value="TreeGrafter"/>
</dbReference>
<organism evidence="3 4">
    <name type="scientific">Kwoniella bestiolae CBS 10118</name>
    <dbReference type="NCBI Taxonomy" id="1296100"/>
    <lineage>
        <taxon>Eukaryota</taxon>
        <taxon>Fungi</taxon>
        <taxon>Dikarya</taxon>
        <taxon>Basidiomycota</taxon>
        <taxon>Agaricomycotina</taxon>
        <taxon>Tremellomycetes</taxon>
        <taxon>Tremellales</taxon>
        <taxon>Cryptococcaceae</taxon>
        <taxon>Kwoniella</taxon>
    </lineage>
</organism>
<dbReference type="CDD" id="cd03784">
    <property type="entry name" value="GT1_Gtf-like"/>
    <property type="match status" value="1"/>
</dbReference>
<dbReference type="SUPFAM" id="SSF53756">
    <property type="entry name" value="UDP-Glycosyltransferase/glycogen phosphorylase"/>
    <property type="match status" value="1"/>
</dbReference>
<dbReference type="PANTHER" id="PTHR48047">
    <property type="entry name" value="GLYCOSYLTRANSFERASE"/>
    <property type="match status" value="1"/>
</dbReference>
<comment type="similarity">
    <text evidence="1">Belongs to the UDP-glycosyltransferase family.</text>
</comment>
<evidence type="ECO:0000256" key="2">
    <source>
        <dbReference type="ARBA" id="ARBA00022679"/>
    </source>
</evidence>
<keyword evidence="4" id="KW-1185">Reference proteome</keyword>
<accession>A0AAJ8K8L8</accession>
<sequence>MSEPRSHFVFGTIAPFSHVPPVIEVSLALLTHTPDLCISVILHVNNLENSQSLIETQGVAEHVKSRIKLIPVGEKRAWNDLTGSYIDVIYKGGEGYEGVLLDSAPWPHPSTFIYDGAGFFWISVKSKVEENFPQLRPPKLVAYGPLPIGEMLYLAGSEQNGSTRFINNALEAYPEVQNAPQSKLLQGDLDVENSDFGAQAAHLLKQADAYKACLFESKTILKIPGYTPFYSFERWGSDMDWSSVAEMSWVQLLSGWQECTTAPEAWITCFPASVLEPETLEAFRKDEYFTARGKKEVIELGWSERRPKIDLGQGVREFLDKQRDKSVIYISFGTLVDAGPTLPALFDLLKEINTPYIYACGRQKHSLPQYIKDTLASSEKEGICIAPDWLDQVGVLSHKAVSCFVSHCGANSYVEAIEAGVPIIAWGKRGDQVTLASRVHSSGLGIELLQHRTGFSIGKEVAHRKGVIIKGTPEALKEEVRAALDTINGPEGEEMRKRARKLSEEMSEKRRGEWVENIKKFGLYGRE</sequence>